<dbReference type="EMBL" id="HACA01016048">
    <property type="protein sequence ID" value="CDW33409.1"/>
    <property type="molecule type" value="Transcribed_RNA"/>
</dbReference>
<feature type="compositionally biased region" description="Low complexity" evidence="1">
    <location>
        <begin position="62"/>
        <end position="76"/>
    </location>
</feature>
<reference evidence="2" key="1">
    <citation type="submission" date="2014-05" db="EMBL/GenBank/DDBJ databases">
        <authorList>
            <person name="Chronopoulou M."/>
        </authorList>
    </citation>
    <scope>NUCLEOTIDE SEQUENCE</scope>
    <source>
        <tissue evidence="2">Whole organism</tissue>
    </source>
</reference>
<feature type="region of interest" description="Disordered" evidence="1">
    <location>
        <begin position="62"/>
        <end position="160"/>
    </location>
</feature>
<protein>
    <submittedName>
        <fullName evidence="2">Uncharacterized protein</fullName>
    </submittedName>
</protein>
<organism evidence="2">
    <name type="scientific">Lepeophtheirus salmonis</name>
    <name type="common">Salmon louse</name>
    <name type="synonym">Caligus salmonis</name>
    <dbReference type="NCBI Taxonomy" id="72036"/>
    <lineage>
        <taxon>Eukaryota</taxon>
        <taxon>Metazoa</taxon>
        <taxon>Ecdysozoa</taxon>
        <taxon>Arthropoda</taxon>
        <taxon>Crustacea</taxon>
        <taxon>Multicrustacea</taxon>
        <taxon>Hexanauplia</taxon>
        <taxon>Copepoda</taxon>
        <taxon>Siphonostomatoida</taxon>
        <taxon>Caligidae</taxon>
        <taxon>Lepeophtheirus</taxon>
    </lineage>
</organism>
<sequence>MGFESVNSPPNGRAYHLPPRATQTLNRNSRLNFVIDNIPVQPSRVPPPLTINSGLGTSVNVVPNISSNNNNNNNANLHGTMEESGEEGNSGFSDFAKRRCSTEGDSAEDARGYETEDDSSSPEIRLSNPDLNENEVNFASIKRKKKRHSVNLVGNKKNLD</sequence>
<accession>A0A0K2U561</accession>
<proteinExistence type="predicted"/>
<dbReference type="AlphaFoldDB" id="A0A0K2U561"/>
<dbReference type="OrthoDB" id="6380591at2759"/>
<feature type="compositionally biased region" description="Basic and acidic residues" evidence="1">
    <location>
        <begin position="95"/>
        <end position="114"/>
    </location>
</feature>
<evidence type="ECO:0000256" key="1">
    <source>
        <dbReference type="SAM" id="MobiDB-lite"/>
    </source>
</evidence>
<evidence type="ECO:0000313" key="2">
    <source>
        <dbReference type="EMBL" id="CDW33409.1"/>
    </source>
</evidence>
<name>A0A0K2U561_LEPSM</name>